<dbReference type="Gene3D" id="1.20.120.1490">
    <property type="match status" value="1"/>
</dbReference>
<evidence type="ECO:0000313" key="3">
    <source>
        <dbReference type="Proteomes" id="UP000306791"/>
    </source>
</evidence>
<dbReference type="Proteomes" id="UP000306791">
    <property type="component" value="Unassembled WGS sequence"/>
</dbReference>
<name>A0ABY2ULN2_9GAMM</name>
<sequence length="165" mass="19364">MVNDVEVSMSSWKYLVACMGLSGVLVALPGQADAAIVNYQKHDHSERFDKFWMTLEEKLALRKEQKEELRKHREAVKEERKKLKEESKKLHKQIKDALESGADRSTLDSLGAQWGKVQVAKMEMAHKYQKKFKEILDEEQKARLEKFKAEHRDEWEKKYRGGDDD</sequence>
<keyword evidence="1" id="KW-0175">Coiled coil</keyword>
<evidence type="ECO:0000313" key="2">
    <source>
        <dbReference type="EMBL" id="TLM79346.1"/>
    </source>
</evidence>
<feature type="coiled-coil region" evidence="1">
    <location>
        <begin position="55"/>
        <end position="100"/>
    </location>
</feature>
<evidence type="ECO:0000256" key="1">
    <source>
        <dbReference type="SAM" id="Coils"/>
    </source>
</evidence>
<reference evidence="2 3" key="1">
    <citation type="submission" date="2019-05" db="EMBL/GenBank/DDBJ databases">
        <title>Microbulbifer harenosus sp. nov., an alginate-degrading bacterium isolated from coastal sand.</title>
        <authorList>
            <person name="Huang H."/>
            <person name="Mo K."/>
            <person name="Bao S."/>
        </authorList>
    </citation>
    <scope>NUCLEOTIDE SEQUENCE [LARGE SCALE GENOMIC DNA]</scope>
    <source>
        <strain evidence="2 3">HB161719</strain>
    </source>
</reference>
<proteinExistence type="predicted"/>
<protein>
    <submittedName>
        <fullName evidence="2">Periplasmic heavy metal sensor</fullName>
    </submittedName>
</protein>
<keyword evidence="3" id="KW-1185">Reference proteome</keyword>
<accession>A0ABY2ULN2</accession>
<dbReference type="Pfam" id="PF07813">
    <property type="entry name" value="LTXXQ"/>
    <property type="match status" value="1"/>
</dbReference>
<dbReference type="InterPro" id="IPR012899">
    <property type="entry name" value="LTXXQ"/>
</dbReference>
<dbReference type="EMBL" id="VANI01000004">
    <property type="protein sequence ID" value="TLM79346.1"/>
    <property type="molecule type" value="Genomic_DNA"/>
</dbReference>
<gene>
    <name evidence="2" type="ORF">FDY93_04425</name>
</gene>
<dbReference type="RefSeq" id="WP_138234517.1">
    <property type="nucleotide sequence ID" value="NZ_CP185860.1"/>
</dbReference>
<organism evidence="2 3">
    <name type="scientific">Microbulbifer harenosus</name>
    <dbReference type="NCBI Taxonomy" id="2576840"/>
    <lineage>
        <taxon>Bacteria</taxon>
        <taxon>Pseudomonadati</taxon>
        <taxon>Pseudomonadota</taxon>
        <taxon>Gammaproteobacteria</taxon>
        <taxon>Cellvibrionales</taxon>
        <taxon>Microbulbiferaceae</taxon>
        <taxon>Microbulbifer</taxon>
    </lineage>
</organism>
<comment type="caution">
    <text evidence="2">The sequence shown here is derived from an EMBL/GenBank/DDBJ whole genome shotgun (WGS) entry which is preliminary data.</text>
</comment>